<evidence type="ECO:0000313" key="2">
    <source>
        <dbReference type="Proteomes" id="UP001066276"/>
    </source>
</evidence>
<proteinExistence type="predicted"/>
<reference evidence="1" key="1">
    <citation type="journal article" date="2022" name="bioRxiv">
        <title>Sequencing and chromosome-scale assembly of the giantPleurodeles waltlgenome.</title>
        <authorList>
            <person name="Brown T."/>
            <person name="Elewa A."/>
            <person name="Iarovenko S."/>
            <person name="Subramanian E."/>
            <person name="Araus A.J."/>
            <person name="Petzold A."/>
            <person name="Susuki M."/>
            <person name="Suzuki K.-i.T."/>
            <person name="Hayashi T."/>
            <person name="Toyoda A."/>
            <person name="Oliveira C."/>
            <person name="Osipova E."/>
            <person name="Leigh N.D."/>
            <person name="Simon A."/>
            <person name="Yun M.H."/>
        </authorList>
    </citation>
    <scope>NUCLEOTIDE SEQUENCE</scope>
    <source>
        <strain evidence="1">20211129_DDA</strain>
        <tissue evidence="1">Liver</tissue>
    </source>
</reference>
<keyword evidence="2" id="KW-1185">Reference proteome</keyword>
<evidence type="ECO:0000313" key="1">
    <source>
        <dbReference type="EMBL" id="KAJ1112737.1"/>
    </source>
</evidence>
<comment type="caution">
    <text evidence="1">The sequence shown here is derived from an EMBL/GenBank/DDBJ whole genome shotgun (WGS) entry which is preliminary data.</text>
</comment>
<protein>
    <submittedName>
        <fullName evidence="1">Uncharacterized protein</fullName>
    </submittedName>
</protein>
<accession>A0AAV7N9J3</accession>
<sequence length="76" mass="8636">YIKNIEEMHVCRTRSVATQTVVCNPTIKGTLPLQQVACLKCHIVRKMQYPEVLGIPKLVSYNQVPKPKGHLAHTFH</sequence>
<feature type="non-terminal residue" evidence="1">
    <location>
        <position position="76"/>
    </location>
</feature>
<organism evidence="1 2">
    <name type="scientific">Pleurodeles waltl</name>
    <name type="common">Iberian ribbed newt</name>
    <dbReference type="NCBI Taxonomy" id="8319"/>
    <lineage>
        <taxon>Eukaryota</taxon>
        <taxon>Metazoa</taxon>
        <taxon>Chordata</taxon>
        <taxon>Craniata</taxon>
        <taxon>Vertebrata</taxon>
        <taxon>Euteleostomi</taxon>
        <taxon>Amphibia</taxon>
        <taxon>Batrachia</taxon>
        <taxon>Caudata</taxon>
        <taxon>Salamandroidea</taxon>
        <taxon>Salamandridae</taxon>
        <taxon>Pleurodelinae</taxon>
        <taxon>Pleurodeles</taxon>
    </lineage>
</organism>
<feature type="non-terminal residue" evidence="1">
    <location>
        <position position="1"/>
    </location>
</feature>
<gene>
    <name evidence="1" type="ORF">NDU88_000998</name>
</gene>
<dbReference type="Proteomes" id="UP001066276">
    <property type="component" value="Chromosome 8"/>
</dbReference>
<dbReference type="AlphaFoldDB" id="A0AAV7N9J3"/>
<dbReference type="EMBL" id="JANPWB010000012">
    <property type="protein sequence ID" value="KAJ1112737.1"/>
    <property type="molecule type" value="Genomic_DNA"/>
</dbReference>
<name>A0AAV7N9J3_PLEWA</name>